<dbReference type="InterPro" id="IPR016181">
    <property type="entry name" value="Acyl_CoA_acyltransferase"/>
</dbReference>
<dbReference type="EC" id="2.3.1.-" evidence="2"/>
<reference evidence="2 3" key="1">
    <citation type="submission" date="2024-06" db="EMBL/GenBank/DDBJ databases">
        <authorList>
            <person name="Kaempfer P."/>
            <person name="Viver T."/>
        </authorList>
    </citation>
    <scope>NUCLEOTIDE SEQUENCE [LARGE SCALE GENOMIC DNA]</scope>
    <source>
        <strain evidence="2 3">ST-75</strain>
    </source>
</reference>
<keyword evidence="3" id="KW-1185">Reference proteome</keyword>
<evidence type="ECO:0000313" key="2">
    <source>
        <dbReference type="EMBL" id="MFL9839016.1"/>
    </source>
</evidence>
<dbReference type="PROSITE" id="PS51186">
    <property type="entry name" value="GNAT"/>
    <property type="match status" value="1"/>
</dbReference>
<comment type="caution">
    <text evidence="2">The sequence shown here is derived from an EMBL/GenBank/DDBJ whole genome shotgun (WGS) entry which is preliminary data.</text>
</comment>
<feature type="domain" description="N-acetyltransferase" evidence="1">
    <location>
        <begin position="5"/>
        <end position="146"/>
    </location>
</feature>
<accession>A0ABW8YFI8</accession>
<evidence type="ECO:0000259" key="1">
    <source>
        <dbReference type="PROSITE" id="PS51186"/>
    </source>
</evidence>
<dbReference type="Pfam" id="PF00583">
    <property type="entry name" value="Acetyltransf_1"/>
    <property type="match status" value="1"/>
</dbReference>
<gene>
    <name evidence="2" type="ORF">ABS768_16020</name>
</gene>
<name>A0ABW8YFI8_9FLAO</name>
<dbReference type="SUPFAM" id="SSF55729">
    <property type="entry name" value="Acyl-CoA N-acyltransferases (Nat)"/>
    <property type="match status" value="1"/>
</dbReference>
<dbReference type="Gene3D" id="3.40.630.30">
    <property type="match status" value="1"/>
</dbReference>
<evidence type="ECO:0000313" key="3">
    <source>
        <dbReference type="Proteomes" id="UP001629059"/>
    </source>
</evidence>
<protein>
    <submittedName>
        <fullName evidence="2">GNAT family N-acetyltransferase</fullName>
        <ecNumber evidence="2">2.3.1.-</ecNumber>
    </submittedName>
</protein>
<dbReference type="EMBL" id="JBELQB010000015">
    <property type="protein sequence ID" value="MFL9839016.1"/>
    <property type="molecule type" value="Genomic_DNA"/>
</dbReference>
<keyword evidence="2" id="KW-0012">Acyltransferase</keyword>
<keyword evidence="2" id="KW-0808">Transferase</keyword>
<sequence>MQTDLTYREALITDIPQIQFVRHAVKENILSNPELVKDSDVENYITRRGKGWVAEINNTIVGFAIVSTADNNVWALFILPKFENKGIGKTLHNIMMDWYFSQTQETIWLSTGTGTRAETFYRLKGWEDTGAYGNQEIKFIMTHQKWKKIIRS</sequence>
<dbReference type="InterPro" id="IPR000182">
    <property type="entry name" value="GNAT_dom"/>
</dbReference>
<organism evidence="2 3">
    <name type="scientific">Flavobacterium rhizophilum</name>
    <dbReference type="NCBI Taxonomy" id="3163296"/>
    <lineage>
        <taxon>Bacteria</taxon>
        <taxon>Pseudomonadati</taxon>
        <taxon>Bacteroidota</taxon>
        <taxon>Flavobacteriia</taxon>
        <taxon>Flavobacteriales</taxon>
        <taxon>Flavobacteriaceae</taxon>
        <taxon>Flavobacterium</taxon>
    </lineage>
</organism>
<dbReference type="Proteomes" id="UP001629059">
    <property type="component" value="Unassembled WGS sequence"/>
</dbReference>
<dbReference type="RefSeq" id="WP_408075962.1">
    <property type="nucleotide sequence ID" value="NZ_JBELQB010000015.1"/>
</dbReference>
<dbReference type="CDD" id="cd04301">
    <property type="entry name" value="NAT_SF"/>
    <property type="match status" value="1"/>
</dbReference>
<proteinExistence type="predicted"/>
<dbReference type="GO" id="GO:0016746">
    <property type="term" value="F:acyltransferase activity"/>
    <property type="evidence" value="ECO:0007669"/>
    <property type="project" value="UniProtKB-KW"/>
</dbReference>